<dbReference type="Gene3D" id="3.40.850.10">
    <property type="entry name" value="Kinesin motor domain"/>
    <property type="match status" value="1"/>
</dbReference>
<keyword evidence="1" id="KW-0505">Motor protein</keyword>
<feature type="region of interest" description="Disordered" evidence="2">
    <location>
        <begin position="398"/>
        <end position="462"/>
    </location>
</feature>
<name>A0AAW0QKQ0_9PEZI</name>
<reference evidence="4 5" key="1">
    <citation type="submission" date="2023-01" db="EMBL/GenBank/DDBJ databases">
        <title>Analysis of 21 Apiospora genomes using comparative genomics revels a genus with tremendous synthesis potential of carbohydrate active enzymes and secondary metabolites.</title>
        <authorList>
            <person name="Sorensen T."/>
        </authorList>
    </citation>
    <scope>NUCLEOTIDE SEQUENCE [LARGE SCALE GENOMIC DNA]</scope>
    <source>
        <strain evidence="4 5">CBS 117206</strain>
    </source>
</reference>
<dbReference type="GO" id="GO:0007018">
    <property type="term" value="P:microtubule-based movement"/>
    <property type="evidence" value="ECO:0007669"/>
    <property type="project" value="InterPro"/>
</dbReference>
<protein>
    <submittedName>
        <fullName evidence="4">Diatom spindle kinesin 1</fullName>
    </submittedName>
</protein>
<proteinExistence type="inferred from homology"/>
<dbReference type="GO" id="GO:0051231">
    <property type="term" value="P:spindle elongation"/>
    <property type="evidence" value="ECO:0007669"/>
    <property type="project" value="TreeGrafter"/>
</dbReference>
<feature type="compositionally biased region" description="Acidic residues" evidence="2">
    <location>
        <begin position="450"/>
        <end position="462"/>
    </location>
</feature>
<keyword evidence="5" id="KW-1185">Reference proteome</keyword>
<dbReference type="PRINTS" id="PR00380">
    <property type="entry name" value="KINESINHEAVY"/>
</dbReference>
<dbReference type="PANTHER" id="PTHR47969">
    <property type="entry name" value="CHROMOSOME-ASSOCIATED KINESIN KIF4A-RELATED"/>
    <property type="match status" value="1"/>
</dbReference>
<sequence>MDKFYLDNAALYETLVERATPAPIPAGQAAGNNLDNSNMIVAARIRPQLDEDLASGFPCAVYPRSGAEAGVVDIHDLYNHPRGRPVLKSAKYEVDRLFGPETTTEEIFDVHVKHLVPFAWGGGIGTLFAYGQTGSGKTFTVSRLEELVVEALVDLDPDSEKQVSLTIVELAGNAAFDLLNARQPVSIMEDARGHTQLVGANECEVQAHSEVRDLIERATSFRRTAPTLKNDDSSRSHSICRIRIKHGPKTADGFLYLVDLAGSEGARDVAVHGADRMREAREINISLSVLKDCIRGRAEADVAMARAARTGAKKKQTARIPFRQSALTKVLKHVFDPAGGRACRTAVIACVNPNLADVGPSKNTLRYAEILRVTPPSKAEAAVSTYAVAKTAPAPAAAPAAAAARTPQKKPPPISEKPNSRDPDPDAASVPFRHRLRPGMVIRLKPPAPDSDDDDEEEDEDAPQLAVLLCPEMASDVDSPEAARTKRTMRYVCASLDPAPGKKEECYEMNIWEQFVVESGQMDREVVLEYDPGTRYYYVCRGCRGLLGKGT</sequence>
<dbReference type="InterPro" id="IPR001752">
    <property type="entry name" value="Kinesin_motor_dom"/>
</dbReference>
<dbReference type="PROSITE" id="PS50067">
    <property type="entry name" value="KINESIN_MOTOR_2"/>
    <property type="match status" value="1"/>
</dbReference>
<dbReference type="InterPro" id="IPR027640">
    <property type="entry name" value="Kinesin-like_fam"/>
</dbReference>
<comment type="caution">
    <text evidence="4">The sequence shown here is derived from an EMBL/GenBank/DDBJ whole genome shotgun (WGS) entry which is preliminary data.</text>
</comment>
<dbReference type="SUPFAM" id="SSF52540">
    <property type="entry name" value="P-loop containing nucleoside triphosphate hydrolases"/>
    <property type="match status" value="1"/>
</dbReference>
<dbReference type="GO" id="GO:0008017">
    <property type="term" value="F:microtubule binding"/>
    <property type="evidence" value="ECO:0007669"/>
    <property type="project" value="InterPro"/>
</dbReference>
<dbReference type="GO" id="GO:0005524">
    <property type="term" value="F:ATP binding"/>
    <property type="evidence" value="ECO:0007669"/>
    <property type="project" value="UniProtKB-UniRule"/>
</dbReference>
<dbReference type="GO" id="GO:0007052">
    <property type="term" value="P:mitotic spindle organization"/>
    <property type="evidence" value="ECO:0007669"/>
    <property type="project" value="TreeGrafter"/>
</dbReference>
<keyword evidence="1" id="KW-0067">ATP-binding</keyword>
<dbReference type="GO" id="GO:0005875">
    <property type="term" value="C:microtubule associated complex"/>
    <property type="evidence" value="ECO:0007669"/>
    <property type="project" value="TreeGrafter"/>
</dbReference>
<dbReference type="InterPro" id="IPR036961">
    <property type="entry name" value="Kinesin_motor_dom_sf"/>
</dbReference>
<evidence type="ECO:0000256" key="2">
    <source>
        <dbReference type="SAM" id="MobiDB-lite"/>
    </source>
</evidence>
<accession>A0AAW0QKQ0</accession>
<evidence type="ECO:0000259" key="3">
    <source>
        <dbReference type="PROSITE" id="PS50067"/>
    </source>
</evidence>
<organism evidence="4 5">
    <name type="scientific">Apiospora kogelbergensis</name>
    <dbReference type="NCBI Taxonomy" id="1337665"/>
    <lineage>
        <taxon>Eukaryota</taxon>
        <taxon>Fungi</taxon>
        <taxon>Dikarya</taxon>
        <taxon>Ascomycota</taxon>
        <taxon>Pezizomycotina</taxon>
        <taxon>Sordariomycetes</taxon>
        <taxon>Xylariomycetidae</taxon>
        <taxon>Amphisphaeriales</taxon>
        <taxon>Apiosporaceae</taxon>
        <taxon>Apiospora</taxon>
    </lineage>
</organism>
<dbReference type="PANTHER" id="PTHR47969:SF9">
    <property type="entry name" value="KINESIN-LIKE PROTEIN"/>
    <property type="match status" value="1"/>
</dbReference>
<evidence type="ECO:0000313" key="5">
    <source>
        <dbReference type="Proteomes" id="UP001392437"/>
    </source>
</evidence>
<dbReference type="EMBL" id="JAQQWP010000008">
    <property type="protein sequence ID" value="KAK8106505.1"/>
    <property type="molecule type" value="Genomic_DNA"/>
</dbReference>
<dbReference type="Pfam" id="PF00225">
    <property type="entry name" value="Kinesin"/>
    <property type="match status" value="1"/>
</dbReference>
<evidence type="ECO:0000256" key="1">
    <source>
        <dbReference type="PROSITE-ProRule" id="PRU00283"/>
    </source>
</evidence>
<dbReference type="InterPro" id="IPR027417">
    <property type="entry name" value="P-loop_NTPase"/>
</dbReference>
<dbReference type="GO" id="GO:0003777">
    <property type="term" value="F:microtubule motor activity"/>
    <property type="evidence" value="ECO:0007669"/>
    <property type="project" value="InterPro"/>
</dbReference>
<feature type="binding site" evidence="1">
    <location>
        <begin position="131"/>
        <end position="138"/>
    </location>
    <ligand>
        <name>ATP</name>
        <dbReference type="ChEBI" id="CHEBI:30616"/>
    </ligand>
</feature>
<dbReference type="SMART" id="SM00129">
    <property type="entry name" value="KISc"/>
    <property type="match status" value="1"/>
</dbReference>
<feature type="domain" description="Kinesin motor" evidence="3">
    <location>
        <begin position="38"/>
        <end position="374"/>
    </location>
</feature>
<evidence type="ECO:0000313" key="4">
    <source>
        <dbReference type="EMBL" id="KAK8106505.1"/>
    </source>
</evidence>
<comment type="similarity">
    <text evidence="1">Belongs to the TRAFAC class myosin-kinesin ATPase superfamily. Kinesin family.</text>
</comment>
<gene>
    <name evidence="4" type="ORF">PG999_009864</name>
</gene>
<keyword evidence="1" id="KW-0547">Nucleotide-binding</keyword>
<dbReference type="Proteomes" id="UP001392437">
    <property type="component" value="Unassembled WGS sequence"/>
</dbReference>
<dbReference type="AlphaFoldDB" id="A0AAW0QKQ0"/>